<evidence type="ECO:0000313" key="3">
    <source>
        <dbReference type="Proteomes" id="UP000273119"/>
    </source>
</evidence>
<feature type="region of interest" description="Disordered" evidence="1">
    <location>
        <begin position="311"/>
        <end position="332"/>
    </location>
</feature>
<gene>
    <name evidence="2" type="ORF">DWQ67_08845</name>
</gene>
<evidence type="ECO:0000313" key="2">
    <source>
        <dbReference type="EMBL" id="RKW70063.1"/>
    </source>
</evidence>
<comment type="caution">
    <text evidence="2">The sequence shown here is derived from an EMBL/GenBank/DDBJ whole genome shotgun (WGS) entry which is preliminary data.</text>
</comment>
<accession>A0A496PHV0</accession>
<dbReference type="AlphaFoldDB" id="A0A496PHV0"/>
<proteinExistence type="predicted"/>
<dbReference type="Proteomes" id="UP000273119">
    <property type="component" value="Unassembled WGS sequence"/>
</dbReference>
<dbReference type="RefSeq" id="WP_121485251.1">
    <property type="nucleotide sequence ID" value="NZ_QQXL01000005.1"/>
</dbReference>
<sequence length="406" mass="44749">MATDSELLRVPLTAFLRGETFPPFEAESLPRHAWGLFEAIDADGDLTWAERMTDSADVESLFAQLSGYLGDLVRHDTWLEDDETSVPDDVASAITVLPGEPGGRVEGEPEAEPGEAAEAAEVELDARFDAMRFVDLDPGLRLTGRYVFMVLLEREEGHDSSAVLFDRGLNAYEVEGLLRVAQLRFTETLSWSDPEPSIIVPADPPERGSLGQLFPGWAFPRMAPGVELSSCWTALLVETPDGESDWMERHTEPLEHDRLAGVLAWRLRHLEEYSVASWDDPDDRPGFPVTMRFMGSAAEDLELDADDFPDGAEDPLGIGGTGPAAYDPTRRDGPLDPRIAALECFALADAESAVRAFMVGLGTDTDGDPYTYLAYAARPSWNTSLDFFTDFEELGLLRSCLRDLLR</sequence>
<evidence type="ECO:0000256" key="1">
    <source>
        <dbReference type="SAM" id="MobiDB-lite"/>
    </source>
</evidence>
<dbReference type="EMBL" id="QQXL01000005">
    <property type="protein sequence ID" value="RKW70063.1"/>
    <property type="molecule type" value="Genomic_DNA"/>
</dbReference>
<protein>
    <submittedName>
        <fullName evidence="2">Uncharacterized protein</fullName>
    </submittedName>
</protein>
<name>A0A496PHV0_9MICC</name>
<keyword evidence="3" id="KW-1185">Reference proteome</keyword>
<organism evidence="2 3">
    <name type="scientific">Galactobacter caseinivorans</name>
    <dbReference type="NCBI Taxonomy" id="2676123"/>
    <lineage>
        <taxon>Bacteria</taxon>
        <taxon>Bacillati</taxon>
        <taxon>Actinomycetota</taxon>
        <taxon>Actinomycetes</taxon>
        <taxon>Micrococcales</taxon>
        <taxon>Micrococcaceae</taxon>
        <taxon>Galactobacter</taxon>
    </lineage>
</organism>
<reference evidence="2 3" key="1">
    <citation type="submission" date="2018-07" db="EMBL/GenBank/DDBJ databases">
        <title>Arthrobacter sp. nov., isolated from raw cow's milk with high bacterial count.</title>
        <authorList>
            <person name="Hahne J."/>
            <person name="Isele D."/>
            <person name="Lipski A."/>
        </authorList>
    </citation>
    <scope>NUCLEOTIDE SEQUENCE [LARGE SCALE GENOMIC DNA]</scope>
    <source>
        <strain evidence="2 3">JZ R-183</strain>
    </source>
</reference>